<keyword evidence="6 16" id="KW-0547">Nucleotide-binding</keyword>
<dbReference type="GO" id="GO:0005634">
    <property type="term" value="C:nucleus"/>
    <property type="evidence" value="ECO:0007669"/>
    <property type="project" value="TreeGrafter"/>
</dbReference>
<evidence type="ECO:0000256" key="12">
    <source>
        <dbReference type="ARBA" id="ARBA00023274"/>
    </source>
</evidence>
<dbReference type="Pfam" id="PF26341">
    <property type="entry name" value="AAA_SelU"/>
    <property type="match status" value="1"/>
</dbReference>
<reference evidence="21" key="1">
    <citation type="submission" date="2016-04" db="UniProtKB">
        <authorList>
            <consortium name="WormBaseParasite"/>
        </authorList>
    </citation>
    <scope>IDENTIFICATION</scope>
</reference>
<dbReference type="InterPro" id="IPR000594">
    <property type="entry name" value="ThiF_NAD_FAD-bd"/>
</dbReference>
<dbReference type="Gene3D" id="2.40.50.140">
    <property type="entry name" value="Nucleic acid-binding proteins"/>
    <property type="match status" value="1"/>
</dbReference>
<dbReference type="Gene3D" id="3.10.20.260">
    <property type="entry name" value="NEDD8-activating enzyme E1, catalytic subunit"/>
    <property type="match status" value="1"/>
</dbReference>
<evidence type="ECO:0000259" key="18">
    <source>
        <dbReference type="PROSITE" id="PS50206"/>
    </source>
</evidence>
<dbReference type="SUPFAM" id="SSF50249">
    <property type="entry name" value="Nucleic acid-binding proteins"/>
    <property type="match status" value="1"/>
</dbReference>
<dbReference type="InterPro" id="IPR023318">
    <property type="entry name" value="Ub_act_enz_dom_a_sf"/>
</dbReference>
<comment type="catalytic activity">
    <reaction evidence="14 16">
        <text>ATP + [NEDD8 protein] + [E1 NEDD8-activating enzyme]-L-cysteine = AMP + diphosphate + [E1 NEDD8-activating enzyme]-S-[NEDD8 protein]-yl-L-cysteine.</text>
        <dbReference type="EC" id="6.2.1.64"/>
    </reaction>
</comment>
<dbReference type="WBParaSite" id="HNAJ_0000987001-mRNA-1">
    <property type="protein sequence ID" value="HNAJ_0000987001-mRNA-1"/>
    <property type="gene ID" value="HNAJ_0000987001"/>
</dbReference>
<dbReference type="EC" id="6.2.1.64" evidence="13 16"/>
<dbReference type="Pfam" id="PF00581">
    <property type="entry name" value="Rhodanese"/>
    <property type="match status" value="1"/>
</dbReference>
<evidence type="ECO:0000256" key="1">
    <source>
        <dbReference type="ARBA" id="ARBA00005032"/>
    </source>
</evidence>
<dbReference type="AlphaFoldDB" id="A0A0R3TQP2"/>
<dbReference type="PANTHER" id="PTHR10953">
    <property type="entry name" value="UBIQUITIN-ACTIVATING ENZYME E1"/>
    <property type="match status" value="1"/>
</dbReference>
<evidence type="ECO:0000256" key="8">
    <source>
        <dbReference type="ARBA" id="ARBA00022840"/>
    </source>
</evidence>
<dbReference type="GO" id="GO:0002098">
    <property type="term" value="P:tRNA wobble uridine modification"/>
    <property type="evidence" value="ECO:0007669"/>
    <property type="project" value="InterPro"/>
</dbReference>
<dbReference type="CDD" id="cd01488">
    <property type="entry name" value="Uba3_RUB"/>
    <property type="match status" value="1"/>
</dbReference>
<evidence type="ECO:0000256" key="13">
    <source>
        <dbReference type="ARBA" id="ARBA00023624"/>
    </source>
</evidence>
<evidence type="ECO:0000256" key="15">
    <source>
        <dbReference type="PROSITE-ProRule" id="PRU10132"/>
    </source>
</evidence>
<dbReference type="GO" id="GO:0019781">
    <property type="term" value="F:NEDD8 activating enzyme activity"/>
    <property type="evidence" value="ECO:0007669"/>
    <property type="project" value="UniProtKB-UniRule"/>
</dbReference>
<dbReference type="InterPro" id="IPR045886">
    <property type="entry name" value="ThiF/MoeB/HesA"/>
</dbReference>
<dbReference type="STRING" id="102285.A0A0R3TQP2"/>
<keyword evidence="8 16" id="KW-0067">ATP-binding</keyword>
<keyword evidence="5 16" id="KW-0436">Ligase</keyword>
<dbReference type="FunFam" id="1.10.10.520:FF:000001">
    <property type="entry name" value="NEDD8-activating enzyme E1 catalytic subunit"/>
    <property type="match status" value="1"/>
</dbReference>
<proteinExistence type="inferred from homology"/>
<feature type="domain" description="Rhodanese" evidence="18">
    <location>
        <begin position="500"/>
        <end position="638"/>
    </location>
</feature>
<dbReference type="PROSITE" id="PS00865">
    <property type="entry name" value="UBIQUITIN_ACTIVAT_2"/>
    <property type="match status" value="1"/>
</dbReference>
<dbReference type="PANTHER" id="PTHR10953:SF6">
    <property type="entry name" value="NEDD8-ACTIVATING ENZYME E1 CATALYTIC SUBUNIT"/>
    <property type="match status" value="1"/>
</dbReference>
<dbReference type="GO" id="GO:0005840">
    <property type="term" value="C:ribosome"/>
    <property type="evidence" value="ECO:0007669"/>
    <property type="project" value="UniProtKB-KW"/>
</dbReference>
<evidence type="ECO:0000313" key="21">
    <source>
        <dbReference type="WBParaSite" id="HNAJ_0000987001-mRNA-1"/>
    </source>
</evidence>
<comment type="similarity">
    <text evidence="2">Belongs to the universal ribosomal protein uL2 family.</text>
</comment>
<evidence type="ECO:0000256" key="17">
    <source>
        <dbReference type="SAM" id="MobiDB-lite"/>
    </source>
</evidence>
<dbReference type="InterPro" id="IPR022666">
    <property type="entry name" value="Ribosomal_uL2_RNA-bd_dom"/>
</dbReference>
<dbReference type="InterPro" id="IPR058840">
    <property type="entry name" value="AAA_SelU"/>
</dbReference>
<dbReference type="SMART" id="SM01382">
    <property type="entry name" value="Ribosomal_L2_C"/>
    <property type="match status" value="1"/>
</dbReference>
<dbReference type="SUPFAM" id="SSF50104">
    <property type="entry name" value="Translation proteins SH3-like domain"/>
    <property type="match status" value="1"/>
</dbReference>
<dbReference type="SMART" id="SM01181">
    <property type="entry name" value="E2_bind"/>
    <property type="match status" value="1"/>
</dbReference>
<dbReference type="InterPro" id="IPR036873">
    <property type="entry name" value="Rhodanese-like_dom_sf"/>
</dbReference>
<dbReference type="SUPFAM" id="SSF69572">
    <property type="entry name" value="Activating enzymes of the ubiquitin-like proteins"/>
    <property type="match status" value="1"/>
</dbReference>
<dbReference type="InterPro" id="IPR008991">
    <property type="entry name" value="Translation_prot_SH3-like_sf"/>
</dbReference>
<evidence type="ECO:0000256" key="11">
    <source>
        <dbReference type="ARBA" id="ARBA00023266"/>
    </source>
</evidence>
<keyword evidence="20" id="KW-1185">Reference proteome</keyword>
<comment type="similarity">
    <text evidence="3 16">Belongs to the ubiquitin-activating E1 family. UBA3 subfamily.</text>
</comment>
<evidence type="ECO:0000256" key="14">
    <source>
        <dbReference type="ARBA" id="ARBA00024626"/>
    </source>
</evidence>
<dbReference type="EMBL" id="UZAE01012780">
    <property type="protein sequence ID" value="VDO06618.1"/>
    <property type="molecule type" value="Genomic_DNA"/>
</dbReference>
<dbReference type="InterPro" id="IPR022669">
    <property type="entry name" value="Ribosomal_uL2_C"/>
</dbReference>
<dbReference type="UniPathway" id="UPA00885"/>
<name>A0A0R3TQP2_RODNA</name>
<protein>
    <recommendedName>
        <fullName evidence="4 16">NEDD8-activating enzyme E1 catalytic subunit</fullName>
        <ecNumber evidence="13 16">6.2.1.64</ecNumber>
    </recommendedName>
</protein>
<dbReference type="GO" id="GO:0005524">
    <property type="term" value="F:ATP binding"/>
    <property type="evidence" value="ECO:0007669"/>
    <property type="project" value="UniProtKB-UniRule"/>
</dbReference>
<evidence type="ECO:0000256" key="3">
    <source>
        <dbReference type="ARBA" id="ARBA00006310"/>
    </source>
</evidence>
<reference evidence="19 20" key="2">
    <citation type="submission" date="2018-11" db="EMBL/GenBank/DDBJ databases">
        <authorList>
            <consortium name="Pathogen Informatics"/>
        </authorList>
    </citation>
    <scope>NUCLEOTIDE SEQUENCE [LARGE SCALE GENOMIC DNA]</scope>
</reference>
<dbReference type="SMART" id="SM00450">
    <property type="entry name" value="RHOD"/>
    <property type="match status" value="1"/>
</dbReference>
<evidence type="ECO:0000256" key="2">
    <source>
        <dbReference type="ARBA" id="ARBA00005636"/>
    </source>
</evidence>
<dbReference type="InterPro" id="IPR033127">
    <property type="entry name" value="UBQ-activ_enz_E1_Cys_AS"/>
</dbReference>
<keyword evidence="10" id="KW-0501">Molybdenum cofactor biosynthesis</keyword>
<sequence length="1233" mass="139155">MIPEGNGFQYNDNRWEALECILGRSGPLKRSEFEPSAEMVRLLTENVCILVVGAGGLGCEILKSLAFMGFCNIHVIDMDTIDVSNLNRQFLFTDKDIGRSKAEVAAEFIMRRVETCKVTPHNKRIQDFGPDFYRQFDIVLCGLDSVVARRWINSMLASLVRYKEDGKPDLHTIIPLVDGGTEGFKGHVIVVLFGFTGCIECSLDLYPPQINFPLCTIAHTPRLPEHCVEYVRLLLWPKEQPFGPNVSIDGDSPEHLEWIYSRSCERAKEFGILGINMRLVKGVVKRIIPAVASTNAVIASAIVTEAFKLLTLCYDYLNNYMNFADIEGIYTYRFQIERKPDCLVCNNTPKLLHLSPKSTLRDLVDHLKHDPDLQMQSPTVMTVMNGANRTLFVDFDEAMHGLRDNLAKTLEGKFGFWFGTYFNISTTTALPLLRHCACALIARVFRFSSQHRANCRRQLQYVSLSGEPFATSVPPAAIDLLLPPSLDPPLINSVPWSSLDPSSTLLIDSRSPSEYAVDHIQGAVNVPILSDTERAEVGKIFSSGNALEARLKGARFACNNIAESLRPEGTLTRLLDALNKNSSSTSGSFSPITLLVYCGRGGQRSLGMATILAELHCPNCEVMCLAGGYKAWRRLLVRQLNCWPMQIGPGGMAETLWVLSSFTGCGKTLLLEELEKSGEHVLNLERMAEHKGSVFGGSDFTKSPSQKVFDTRLHAALRSCLNVSRVWTECESKCVGPSCHLSEGFWRRMRGTNATKRIWLSASFNSRVDYILRDYADWIGCSEEKYEHVLKSLANYHSKNRLESWRKLIQRGDFAAFVAELLGHHYDPLYKKSRGPLLQHFADRGLLHRVELSTISQSYFRLEVARLFGKTLAFLTNELPSLRTVRGLQTSPCLQRHPGITYPYKLSWKWLVEKHIDPTQYTVDPIRKIRTGGRGPDGQIQYKHHTKGLNFPYFLVDYVRSRQMETKQIHEEVILKIAKNWWRDPYLALTACGEVKRWIIATSNMKEGDIIRSHWEIPNIPVLPIPGDAYPVGALPVGTQVCLVELHPGQGAEMCRAAGATATVVRRGIAVHDLDGLNKQLNDMLSAELIDDCYTCVLQHDSSKREIRLLPTCVAVVGQVSNENHNKEKYRKFGEKYWHGIKQRSGLYQRKTGRFGRKIYPVDPLLDCTKDAEVSDGEIRAKFTLSDRPEAERRREREIFADSLLIKRQKIRPDPGPNNGLPHTLPEFTWRHV</sequence>
<dbReference type="SMART" id="SM01383">
    <property type="entry name" value="Ribosomal_L2"/>
    <property type="match status" value="1"/>
</dbReference>
<evidence type="ECO:0000313" key="19">
    <source>
        <dbReference type="EMBL" id="VDO06618.1"/>
    </source>
</evidence>
<feature type="active site" description="Glycyl thioester intermediate" evidence="15">
    <location>
        <position position="215"/>
    </location>
</feature>
<dbReference type="InterPro" id="IPR001763">
    <property type="entry name" value="Rhodanese-like_dom"/>
</dbReference>
<dbReference type="OrthoDB" id="5977743at2759"/>
<accession>A0A0R3TQP2</accession>
<dbReference type="Gene3D" id="1.10.10.520">
    <property type="entry name" value="Ubiquitin activating enzymes (Uba3). Chain: B, domain 2"/>
    <property type="match status" value="1"/>
</dbReference>
<comment type="function">
    <text evidence="16">Catalytic subunit of the dimeric E1 enzyme, which activates NEDD8.</text>
</comment>
<dbReference type="Gene3D" id="2.30.30.30">
    <property type="match status" value="1"/>
</dbReference>
<dbReference type="SUPFAM" id="SSF52821">
    <property type="entry name" value="Rhodanese/Cell cycle control phosphatase"/>
    <property type="match status" value="1"/>
</dbReference>
<evidence type="ECO:0000256" key="10">
    <source>
        <dbReference type="ARBA" id="ARBA00023150"/>
    </source>
</evidence>
<dbReference type="InterPro" id="IPR035985">
    <property type="entry name" value="Ubiquitin-activating_enz"/>
</dbReference>
<dbReference type="GO" id="GO:0045116">
    <property type="term" value="P:protein neddylation"/>
    <property type="evidence" value="ECO:0007669"/>
    <property type="project" value="UniProtKB-UniRule"/>
</dbReference>
<organism evidence="21">
    <name type="scientific">Rodentolepis nana</name>
    <name type="common">Dwarf tapeworm</name>
    <name type="synonym">Hymenolepis nana</name>
    <dbReference type="NCBI Taxonomy" id="102285"/>
    <lineage>
        <taxon>Eukaryota</taxon>
        <taxon>Metazoa</taxon>
        <taxon>Spiralia</taxon>
        <taxon>Lophotrochozoa</taxon>
        <taxon>Platyhelminthes</taxon>
        <taxon>Cestoda</taxon>
        <taxon>Eucestoda</taxon>
        <taxon>Cyclophyllidea</taxon>
        <taxon>Hymenolepididae</taxon>
        <taxon>Rodentolepis</taxon>
    </lineage>
</organism>
<keyword evidence="7 16" id="KW-0833">Ubl conjugation pathway</keyword>
<dbReference type="Pfam" id="PF03947">
    <property type="entry name" value="Ribosomal_L2_C"/>
    <property type="match status" value="1"/>
</dbReference>
<evidence type="ECO:0000256" key="6">
    <source>
        <dbReference type="ARBA" id="ARBA00022741"/>
    </source>
</evidence>
<dbReference type="Gene3D" id="3.40.50.720">
    <property type="entry name" value="NAD(P)-binding Rossmann-like Domain"/>
    <property type="match status" value="1"/>
</dbReference>
<comment type="pathway">
    <text evidence="1 16">Protein modification; protein neddylation.</text>
</comment>
<dbReference type="InterPro" id="IPR030468">
    <property type="entry name" value="Uba3_N"/>
</dbReference>
<evidence type="ECO:0000256" key="5">
    <source>
        <dbReference type="ARBA" id="ARBA00022598"/>
    </source>
</evidence>
<dbReference type="GO" id="GO:0043828">
    <property type="term" value="F:tRNA 2-selenouridine synthase activity"/>
    <property type="evidence" value="ECO:0007669"/>
    <property type="project" value="InterPro"/>
</dbReference>
<dbReference type="InterPro" id="IPR037078">
    <property type="entry name" value="NEDD8-ac_enz1_catalyticsu_C"/>
</dbReference>
<dbReference type="InterPro" id="IPR014929">
    <property type="entry name" value="E2-binding"/>
</dbReference>
<dbReference type="PROSITE" id="PS50206">
    <property type="entry name" value="RHODANESE_3"/>
    <property type="match status" value="1"/>
</dbReference>
<dbReference type="Gene3D" id="3.40.250.10">
    <property type="entry name" value="Rhodanese-like domain"/>
    <property type="match status" value="1"/>
</dbReference>
<dbReference type="InterPro" id="IPR012340">
    <property type="entry name" value="NA-bd_OB-fold"/>
</dbReference>
<evidence type="ECO:0000256" key="16">
    <source>
        <dbReference type="RuleBase" id="RU368009"/>
    </source>
</evidence>
<dbReference type="InterPro" id="IPR017582">
    <property type="entry name" value="SelU"/>
</dbReference>
<feature type="region of interest" description="Disordered" evidence="17">
    <location>
        <begin position="1211"/>
        <end position="1233"/>
    </location>
</feature>
<dbReference type="InterPro" id="IPR014722">
    <property type="entry name" value="Rib_uL2_dom2"/>
</dbReference>
<keyword evidence="12" id="KW-0687">Ribonucleoprotein</keyword>
<dbReference type="GO" id="GO:0006412">
    <property type="term" value="P:translation"/>
    <property type="evidence" value="ECO:0007669"/>
    <property type="project" value="InterPro"/>
</dbReference>
<dbReference type="GO" id="GO:1990904">
    <property type="term" value="C:ribonucleoprotein complex"/>
    <property type="evidence" value="ECO:0007669"/>
    <property type="project" value="UniProtKB-KW"/>
</dbReference>
<dbReference type="NCBIfam" id="TIGR03167">
    <property type="entry name" value="tRNA_sel_U_synt"/>
    <property type="match status" value="1"/>
</dbReference>
<dbReference type="GO" id="GO:0005737">
    <property type="term" value="C:cytoplasm"/>
    <property type="evidence" value="ECO:0007669"/>
    <property type="project" value="TreeGrafter"/>
</dbReference>
<dbReference type="GO" id="GO:0006777">
    <property type="term" value="P:Mo-molybdopterin cofactor biosynthetic process"/>
    <property type="evidence" value="ECO:0007669"/>
    <property type="project" value="UniProtKB-KW"/>
</dbReference>
<evidence type="ECO:0000313" key="20">
    <source>
        <dbReference type="Proteomes" id="UP000278807"/>
    </source>
</evidence>
<evidence type="ECO:0000256" key="4">
    <source>
        <dbReference type="ARBA" id="ARBA00015203"/>
    </source>
</evidence>
<dbReference type="Pfam" id="PF00899">
    <property type="entry name" value="ThiF"/>
    <property type="match status" value="1"/>
</dbReference>
<keyword evidence="11" id="KW-0711">Selenium</keyword>
<evidence type="ECO:0000256" key="9">
    <source>
        <dbReference type="ARBA" id="ARBA00022980"/>
    </source>
</evidence>
<keyword evidence="9" id="KW-0689">Ribosomal protein</keyword>
<dbReference type="GO" id="GO:0003735">
    <property type="term" value="F:structural constituent of ribosome"/>
    <property type="evidence" value="ECO:0007669"/>
    <property type="project" value="InterPro"/>
</dbReference>
<dbReference type="Proteomes" id="UP000278807">
    <property type="component" value="Unassembled WGS sequence"/>
</dbReference>
<gene>
    <name evidence="19" type="ORF">HNAJ_LOCUS9865</name>
</gene>
<evidence type="ECO:0000256" key="7">
    <source>
        <dbReference type="ARBA" id="ARBA00022786"/>
    </source>
</evidence>